<protein>
    <submittedName>
        <fullName evidence="5">NUDIX domain-containing protein</fullName>
    </submittedName>
</protein>
<dbReference type="Pfam" id="PF00293">
    <property type="entry name" value="NUDIX"/>
    <property type="match status" value="1"/>
</dbReference>
<dbReference type="InterPro" id="IPR000086">
    <property type="entry name" value="NUDIX_hydrolase_dom"/>
</dbReference>
<keyword evidence="2 3" id="KW-0378">Hydrolase</keyword>
<evidence type="ECO:0000256" key="2">
    <source>
        <dbReference type="ARBA" id="ARBA00022801"/>
    </source>
</evidence>
<dbReference type="CDD" id="cd04677">
    <property type="entry name" value="NUDIX_Hydrolase"/>
    <property type="match status" value="1"/>
</dbReference>
<dbReference type="RefSeq" id="WP_209529864.1">
    <property type="nucleotide sequence ID" value="NZ_JAEEGA010000011.1"/>
</dbReference>
<reference evidence="5" key="1">
    <citation type="submission" date="2020-12" db="EMBL/GenBank/DDBJ databases">
        <title>Vagococcus allomyrinae sp. nov. and Enterococcus lavae sp. nov., isolated from the larvae of Allomyrina dichotoma.</title>
        <authorList>
            <person name="Lee S.D."/>
        </authorList>
    </citation>
    <scope>NUCLEOTIDE SEQUENCE</scope>
    <source>
        <strain evidence="5">BWB3-3</strain>
    </source>
</reference>
<dbReference type="PANTHER" id="PTHR43046:SF2">
    <property type="entry name" value="8-OXO-DGTP DIPHOSPHATASE-RELATED"/>
    <property type="match status" value="1"/>
</dbReference>
<dbReference type="InterPro" id="IPR015797">
    <property type="entry name" value="NUDIX_hydrolase-like_dom_sf"/>
</dbReference>
<feature type="domain" description="Nudix hydrolase" evidence="4">
    <location>
        <begin position="16"/>
        <end position="147"/>
    </location>
</feature>
<organism evidence="5 6">
    <name type="scientific">Vagococcus allomyrinae</name>
    <dbReference type="NCBI Taxonomy" id="2794353"/>
    <lineage>
        <taxon>Bacteria</taxon>
        <taxon>Bacillati</taxon>
        <taxon>Bacillota</taxon>
        <taxon>Bacilli</taxon>
        <taxon>Lactobacillales</taxon>
        <taxon>Enterococcaceae</taxon>
        <taxon>Vagococcus</taxon>
    </lineage>
</organism>
<comment type="cofactor">
    <cofactor evidence="1">
        <name>Mg(2+)</name>
        <dbReference type="ChEBI" id="CHEBI:18420"/>
    </cofactor>
</comment>
<dbReference type="SUPFAM" id="SSF55811">
    <property type="entry name" value="Nudix"/>
    <property type="match status" value="1"/>
</dbReference>
<dbReference type="InterPro" id="IPR020084">
    <property type="entry name" value="NUDIX_hydrolase_CS"/>
</dbReference>
<accession>A0A940SWV1</accession>
<proteinExistence type="inferred from homology"/>
<dbReference type="EMBL" id="JAEEGA010000011">
    <property type="protein sequence ID" value="MBP1042566.1"/>
    <property type="molecule type" value="Genomic_DNA"/>
</dbReference>
<dbReference type="GO" id="GO:0016787">
    <property type="term" value="F:hydrolase activity"/>
    <property type="evidence" value="ECO:0007669"/>
    <property type="project" value="UniProtKB-KW"/>
</dbReference>
<gene>
    <name evidence="5" type="ORF">I6N95_16235</name>
</gene>
<dbReference type="Gene3D" id="3.90.79.10">
    <property type="entry name" value="Nucleoside Triphosphate Pyrophosphohydrolase"/>
    <property type="match status" value="1"/>
</dbReference>
<dbReference type="Proteomes" id="UP000674938">
    <property type="component" value="Unassembled WGS sequence"/>
</dbReference>
<dbReference type="AlphaFoldDB" id="A0A940SWV1"/>
<keyword evidence="6" id="KW-1185">Reference proteome</keyword>
<comment type="caution">
    <text evidence="5">The sequence shown here is derived from an EMBL/GenBank/DDBJ whole genome shotgun (WGS) entry which is preliminary data.</text>
</comment>
<dbReference type="InterPro" id="IPR020476">
    <property type="entry name" value="Nudix_hydrolase"/>
</dbReference>
<dbReference type="PRINTS" id="PR00502">
    <property type="entry name" value="NUDIXFAMILY"/>
</dbReference>
<evidence type="ECO:0000259" key="4">
    <source>
        <dbReference type="PROSITE" id="PS51462"/>
    </source>
</evidence>
<dbReference type="PROSITE" id="PS00893">
    <property type="entry name" value="NUDIX_BOX"/>
    <property type="match status" value="1"/>
</dbReference>
<sequence length="158" mass="18162">MEYLMDLRQRVGHIPLVVAGVSLIVLNERKEILMIERSDNQFWGLPAGSVEVNEAVEETAKRELLEETGLQTKEVTLYNVLSGEDCFYTYPNGDQCSFVMICFYTENYFGEIITETNETTNCLFFAPEALPDKMVKHERLALTYFLKEIYPTLVKGLK</sequence>
<dbReference type="PANTHER" id="PTHR43046">
    <property type="entry name" value="GDP-MANNOSE MANNOSYL HYDROLASE"/>
    <property type="match status" value="1"/>
</dbReference>
<name>A0A940SWV1_9ENTE</name>
<evidence type="ECO:0000256" key="3">
    <source>
        <dbReference type="RuleBase" id="RU003476"/>
    </source>
</evidence>
<evidence type="ECO:0000313" key="6">
    <source>
        <dbReference type="Proteomes" id="UP000674938"/>
    </source>
</evidence>
<evidence type="ECO:0000313" key="5">
    <source>
        <dbReference type="EMBL" id="MBP1042566.1"/>
    </source>
</evidence>
<comment type="similarity">
    <text evidence="3">Belongs to the Nudix hydrolase family.</text>
</comment>
<evidence type="ECO:0000256" key="1">
    <source>
        <dbReference type="ARBA" id="ARBA00001946"/>
    </source>
</evidence>
<dbReference type="PROSITE" id="PS51462">
    <property type="entry name" value="NUDIX"/>
    <property type="match status" value="1"/>
</dbReference>